<name>A0A0C3S457_PHLG1</name>
<proteinExistence type="predicted"/>
<sequence>MRCNLIVHYAQVGTRGTTQMFQTADPWTSDDSLILAREGSIQDYAIVALAAIVLYDYIITFRDEVQLFWQHKSNVVDALFYLNRYGTLIFGIINGASGYFRGKEVTV</sequence>
<feature type="domain" description="DUF6533" evidence="2">
    <location>
        <begin position="44"/>
        <end position="89"/>
    </location>
</feature>
<organism evidence="3 4">
    <name type="scientific">Phlebiopsis gigantea (strain 11061_1 CR5-6)</name>
    <name type="common">White-rot fungus</name>
    <name type="synonym">Peniophora gigantea</name>
    <dbReference type="NCBI Taxonomy" id="745531"/>
    <lineage>
        <taxon>Eukaryota</taxon>
        <taxon>Fungi</taxon>
        <taxon>Dikarya</taxon>
        <taxon>Basidiomycota</taxon>
        <taxon>Agaricomycotina</taxon>
        <taxon>Agaricomycetes</taxon>
        <taxon>Polyporales</taxon>
        <taxon>Phanerochaetaceae</taxon>
        <taxon>Phlebiopsis</taxon>
    </lineage>
</organism>
<evidence type="ECO:0000313" key="3">
    <source>
        <dbReference type="EMBL" id="KIP10476.1"/>
    </source>
</evidence>
<dbReference type="HOGENOM" id="CLU_2210933_0_0_1"/>
<accession>A0A0C3S457</accession>
<reference evidence="3 4" key="1">
    <citation type="journal article" date="2014" name="PLoS Genet.">
        <title>Analysis of the Phlebiopsis gigantea genome, transcriptome and secretome provides insight into its pioneer colonization strategies of wood.</title>
        <authorList>
            <person name="Hori C."/>
            <person name="Ishida T."/>
            <person name="Igarashi K."/>
            <person name="Samejima M."/>
            <person name="Suzuki H."/>
            <person name="Master E."/>
            <person name="Ferreira P."/>
            <person name="Ruiz-Duenas F.J."/>
            <person name="Held B."/>
            <person name="Canessa P."/>
            <person name="Larrondo L.F."/>
            <person name="Schmoll M."/>
            <person name="Druzhinina I.S."/>
            <person name="Kubicek C.P."/>
            <person name="Gaskell J.A."/>
            <person name="Kersten P."/>
            <person name="St John F."/>
            <person name="Glasner J."/>
            <person name="Sabat G."/>
            <person name="Splinter BonDurant S."/>
            <person name="Syed K."/>
            <person name="Yadav J."/>
            <person name="Mgbeahuruike A.C."/>
            <person name="Kovalchuk A."/>
            <person name="Asiegbu F.O."/>
            <person name="Lackner G."/>
            <person name="Hoffmeister D."/>
            <person name="Rencoret J."/>
            <person name="Gutierrez A."/>
            <person name="Sun H."/>
            <person name="Lindquist E."/>
            <person name="Barry K."/>
            <person name="Riley R."/>
            <person name="Grigoriev I.V."/>
            <person name="Henrissat B."/>
            <person name="Kues U."/>
            <person name="Berka R.M."/>
            <person name="Martinez A.T."/>
            <person name="Covert S.F."/>
            <person name="Blanchette R.A."/>
            <person name="Cullen D."/>
        </authorList>
    </citation>
    <scope>NUCLEOTIDE SEQUENCE [LARGE SCALE GENOMIC DNA]</scope>
    <source>
        <strain evidence="3 4">11061_1 CR5-6</strain>
    </source>
</reference>
<protein>
    <recommendedName>
        <fullName evidence="2">DUF6533 domain-containing protein</fullName>
    </recommendedName>
</protein>
<keyword evidence="1" id="KW-0812">Transmembrane</keyword>
<dbReference type="OrthoDB" id="2745134at2759"/>
<evidence type="ECO:0000313" key="4">
    <source>
        <dbReference type="Proteomes" id="UP000053257"/>
    </source>
</evidence>
<dbReference type="EMBL" id="KN840454">
    <property type="protein sequence ID" value="KIP10476.1"/>
    <property type="molecule type" value="Genomic_DNA"/>
</dbReference>
<dbReference type="AlphaFoldDB" id="A0A0C3S457"/>
<feature type="transmembrane region" description="Helical" evidence="1">
    <location>
        <begin position="44"/>
        <end position="61"/>
    </location>
</feature>
<keyword evidence="1" id="KW-1133">Transmembrane helix</keyword>
<dbReference type="Pfam" id="PF20151">
    <property type="entry name" value="DUF6533"/>
    <property type="match status" value="1"/>
</dbReference>
<keyword evidence="4" id="KW-1185">Reference proteome</keyword>
<dbReference type="InterPro" id="IPR045340">
    <property type="entry name" value="DUF6533"/>
</dbReference>
<evidence type="ECO:0000256" key="1">
    <source>
        <dbReference type="SAM" id="Phobius"/>
    </source>
</evidence>
<evidence type="ECO:0000259" key="2">
    <source>
        <dbReference type="Pfam" id="PF20151"/>
    </source>
</evidence>
<keyword evidence="1" id="KW-0472">Membrane</keyword>
<gene>
    <name evidence="3" type="ORF">PHLGIDRAFT_230998</name>
</gene>
<dbReference type="Proteomes" id="UP000053257">
    <property type="component" value="Unassembled WGS sequence"/>
</dbReference>
<feature type="transmembrane region" description="Helical" evidence="1">
    <location>
        <begin position="81"/>
        <end position="100"/>
    </location>
</feature>